<keyword evidence="2" id="KW-1185">Reference proteome</keyword>
<protein>
    <submittedName>
        <fullName evidence="1">Uncharacterized protein</fullName>
    </submittedName>
</protein>
<name>A0A1U6ILK0_9SPHN</name>
<sequence length="63" mass="7100">MQLERFPPRGPYFRAEGLFVFQVCQKLRISCSSTSWREAYSGRGLALNLATMSRIVSEVSTAV</sequence>
<accession>A0A1U6ILK0</accession>
<dbReference type="AlphaFoldDB" id="A0A1U6ILK0"/>
<evidence type="ECO:0000313" key="2">
    <source>
        <dbReference type="Proteomes" id="UP000190989"/>
    </source>
</evidence>
<reference evidence="2" key="1">
    <citation type="submission" date="2017-02" db="EMBL/GenBank/DDBJ databases">
        <authorList>
            <person name="Varghese N."/>
            <person name="Submissions S."/>
        </authorList>
    </citation>
    <scope>NUCLEOTIDE SEQUENCE [LARGE SCALE GENOMIC DNA]</scope>
    <source>
        <strain evidence="2">SM117</strain>
    </source>
</reference>
<evidence type="ECO:0000313" key="1">
    <source>
        <dbReference type="EMBL" id="SLK08886.1"/>
    </source>
</evidence>
<dbReference type="EMBL" id="FVZE01000009">
    <property type="protein sequence ID" value="SLK08886.1"/>
    <property type="molecule type" value="Genomic_DNA"/>
</dbReference>
<organism evidence="1 2">
    <name type="scientific">Novosphingobium mathurense</name>
    <dbReference type="NCBI Taxonomy" id="428990"/>
    <lineage>
        <taxon>Bacteria</taxon>
        <taxon>Pseudomonadati</taxon>
        <taxon>Pseudomonadota</taxon>
        <taxon>Alphaproteobacteria</taxon>
        <taxon>Sphingomonadales</taxon>
        <taxon>Sphingomonadaceae</taxon>
        <taxon>Novosphingobium</taxon>
    </lineage>
</organism>
<proteinExistence type="predicted"/>
<dbReference type="Proteomes" id="UP000190989">
    <property type="component" value="Unassembled WGS sequence"/>
</dbReference>
<gene>
    <name evidence="1" type="ORF">SAMN06295987_10923</name>
</gene>